<gene>
    <name evidence="1" type="ORF">SEVIR_8G104400v2</name>
</gene>
<dbReference type="Proteomes" id="UP000298652">
    <property type="component" value="Chromosome 8"/>
</dbReference>
<dbReference type="Gramene" id="TKW00369">
    <property type="protein sequence ID" value="TKW00369"/>
    <property type="gene ID" value="SEVIR_8G104400v2"/>
</dbReference>
<evidence type="ECO:0000313" key="2">
    <source>
        <dbReference type="Proteomes" id="UP000298652"/>
    </source>
</evidence>
<dbReference type="AlphaFoldDB" id="A0A4U6TIH9"/>
<evidence type="ECO:0000313" key="1">
    <source>
        <dbReference type="EMBL" id="TKW00369.1"/>
    </source>
</evidence>
<proteinExistence type="predicted"/>
<reference evidence="1" key="1">
    <citation type="submission" date="2019-03" db="EMBL/GenBank/DDBJ databases">
        <title>WGS assembly of Setaria viridis.</title>
        <authorList>
            <person name="Huang P."/>
            <person name="Jenkins J."/>
            <person name="Grimwood J."/>
            <person name="Barry K."/>
            <person name="Healey A."/>
            <person name="Mamidi S."/>
            <person name="Sreedasyam A."/>
            <person name="Shu S."/>
            <person name="Feldman M."/>
            <person name="Wu J."/>
            <person name="Yu Y."/>
            <person name="Chen C."/>
            <person name="Johnson J."/>
            <person name="Rokhsar D."/>
            <person name="Baxter I."/>
            <person name="Schmutz J."/>
            <person name="Brutnell T."/>
            <person name="Kellogg E."/>
        </authorList>
    </citation>
    <scope>NUCLEOTIDE SEQUENCE [LARGE SCALE GENOMIC DNA]</scope>
</reference>
<protein>
    <submittedName>
        <fullName evidence="1">Uncharacterized protein</fullName>
    </submittedName>
</protein>
<accession>A0A4U6TIH9</accession>
<keyword evidence="2" id="KW-1185">Reference proteome</keyword>
<dbReference type="EMBL" id="CM016559">
    <property type="protein sequence ID" value="TKW00369.1"/>
    <property type="molecule type" value="Genomic_DNA"/>
</dbReference>
<organism evidence="1 2">
    <name type="scientific">Setaria viridis</name>
    <name type="common">Green bristlegrass</name>
    <name type="synonym">Setaria italica subsp. viridis</name>
    <dbReference type="NCBI Taxonomy" id="4556"/>
    <lineage>
        <taxon>Eukaryota</taxon>
        <taxon>Viridiplantae</taxon>
        <taxon>Streptophyta</taxon>
        <taxon>Embryophyta</taxon>
        <taxon>Tracheophyta</taxon>
        <taxon>Spermatophyta</taxon>
        <taxon>Magnoliopsida</taxon>
        <taxon>Liliopsida</taxon>
        <taxon>Poales</taxon>
        <taxon>Poaceae</taxon>
        <taxon>PACMAD clade</taxon>
        <taxon>Panicoideae</taxon>
        <taxon>Panicodae</taxon>
        <taxon>Paniceae</taxon>
        <taxon>Cenchrinae</taxon>
        <taxon>Setaria</taxon>
    </lineage>
</organism>
<name>A0A4U6TIH9_SETVI</name>
<sequence length="65" mass="7324">MFNLQGARSTATEPRLVLDLLGKASRVVDMFGDEAWFNDNNNGSLEEVDEALFRLLVQLESIEHT</sequence>